<feature type="chain" id="PRO_5026909327" evidence="1">
    <location>
        <begin position="21"/>
        <end position="79"/>
    </location>
</feature>
<dbReference type="EMBL" id="GHWJ01010541">
    <property type="protein sequence ID" value="NOV43278.1"/>
    <property type="molecule type" value="Transcribed_RNA"/>
</dbReference>
<evidence type="ECO:0000313" key="2">
    <source>
        <dbReference type="EMBL" id="NOV43278.1"/>
    </source>
</evidence>
<organism evidence="2">
    <name type="scientific">Rhipicephalus microplus</name>
    <name type="common">Cattle tick</name>
    <name type="synonym">Boophilus microplus</name>
    <dbReference type="NCBI Taxonomy" id="6941"/>
    <lineage>
        <taxon>Eukaryota</taxon>
        <taxon>Metazoa</taxon>
        <taxon>Ecdysozoa</taxon>
        <taxon>Arthropoda</taxon>
        <taxon>Chelicerata</taxon>
        <taxon>Arachnida</taxon>
        <taxon>Acari</taxon>
        <taxon>Parasitiformes</taxon>
        <taxon>Ixodida</taxon>
        <taxon>Ixodoidea</taxon>
        <taxon>Ixodidae</taxon>
        <taxon>Rhipicephalinae</taxon>
        <taxon>Rhipicephalus</taxon>
        <taxon>Boophilus</taxon>
    </lineage>
</organism>
<dbReference type="AlphaFoldDB" id="A0A6M2DDK8"/>
<keyword evidence="1" id="KW-0732">Signal</keyword>
<protein>
    <submittedName>
        <fullName evidence="2">Putative secreted protein</fullName>
    </submittedName>
</protein>
<proteinExistence type="predicted"/>
<accession>A0A6M2DDK8</accession>
<name>A0A6M2DDK8_RHIMP</name>
<sequence length="79" mass="9362">MVILLPIYFLNIYLFVWVTADDCVYKSTWQRPCRSDCPLRSRLALATHLLCRQQKTNGEISHRFFSFHSGNKASETFYR</sequence>
<reference evidence="2" key="1">
    <citation type="submission" date="2019-09" db="EMBL/GenBank/DDBJ databases">
        <title>Organ-specific transcriptomic study of the physiology of the cattle tick, Rhipicephalus microplus.</title>
        <authorList>
            <person name="Tirloni L."/>
            <person name="Braz G."/>
            <person name="Gandara A.C.P."/>
            <person name="Sabadin G.A."/>
            <person name="da Silva R.M."/>
            <person name="Guizzo M.G."/>
            <person name="Machado J.A."/>
            <person name="Costa E.P."/>
            <person name="Gomes H.F."/>
            <person name="Moraes J."/>
            <person name="Mota M.B.S."/>
            <person name="Mesquita R.D."/>
            <person name="Alvarenga P.H."/>
            <person name="Alves F."/>
            <person name="Seixas A."/>
            <person name="da Fonseca R.N."/>
            <person name="Fogaca A."/>
            <person name="Logullo C."/>
            <person name="Tanaka A."/>
            <person name="Daffre S."/>
            <person name="Termignoni C."/>
            <person name="Vaz I.S.Jr."/>
            <person name="Oliveira P.L."/>
            <person name="Ribeiro J.M."/>
        </authorList>
    </citation>
    <scope>NUCLEOTIDE SEQUENCE</scope>
    <source>
        <strain evidence="2">Porto Alegre</strain>
    </source>
</reference>
<evidence type="ECO:0000256" key="1">
    <source>
        <dbReference type="SAM" id="SignalP"/>
    </source>
</evidence>
<feature type="signal peptide" evidence="1">
    <location>
        <begin position="1"/>
        <end position="20"/>
    </location>
</feature>